<evidence type="ECO:0000313" key="9">
    <source>
        <dbReference type="EMBL" id="GBL45836.1"/>
    </source>
</evidence>
<evidence type="ECO:0000256" key="3">
    <source>
        <dbReference type="ARBA" id="ARBA00005349"/>
    </source>
</evidence>
<dbReference type="Pfam" id="PF01494">
    <property type="entry name" value="FAD_binding_3"/>
    <property type="match status" value="1"/>
</dbReference>
<comment type="similarity">
    <text evidence="3">Belongs to the UbiH/COQ6 family.</text>
</comment>
<evidence type="ECO:0000259" key="8">
    <source>
        <dbReference type="Pfam" id="PF01494"/>
    </source>
</evidence>
<evidence type="ECO:0000256" key="4">
    <source>
        <dbReference type="ARBA" id="ARBA00022630"/>
    </source>
</evidence>
<dbReference type="Gene3D" id="3.50.50.60">
    <property type="entry name" value="FAD/NAD(P)-binding domain"/>
    <property type="match status" value="2"/>
</dbReference>
<feature type="domain" description="FAD-binding" evidence="8">
    <location>
        <begin position="6"/>
        <end position="327"/>
    </location>
</feature>
<dbReference type="GO" id="GO:0071949">
    <property type="term" value="F:FAD binding"/>
    <property type="evidence" value="ECO:0007669"/>
    <property type="project" value="InterPro"/>
</dbReference>
<comment type="pathway">
    <text evidence="2">Cofactor biosynthesis; ubiquinone biosynthesis.</text>
</comment>
<dbReference type="PANTHER" id="PTHR43876">
    <property type="entry name" value="UBIQUINONE BIOSYNTHESIS MONOOXYGENASE COQ6, MITOCHONDRIAL"/>
    <property type="match status" value="1"/>
</dbReference>
<proteinExistence type="inferred from homology"/>
<accession>A0A401JE41</accession>
<dbReference type="Proteomes" id="UP000286806">
    <property type="component" value="Unassembled WGS sequence"/>
</dbReference>
<dbReference type="AlphaFoldDB" id="A0A401JE41"/>
<keyword evidence="7" id="KW-0503">Monooxygenase</keyword>
<dbReference type="PANTHER" id="PTHR43876:SF7">
    <property type="entry name" value="UBIQUINONE BIOSYNTHESIS MONOOXYGENASE COQ6, MITOCHONDRIAL"/>
    <property type="match status" value="1"/>
</dbReference>
<keyword evidence="10" id="KW-1185">Reference proteome</keyword>
<evidence type="ECO:0000256" key="2">
    <source>
        <dbReference type="ARBA" id="ARBA00004749"/>
    </source>
</evidence>
<dbReference type="RefSeq" id="WP_124704629.1">
    <property type="nucleotide sequence ID" value="NZ_BGOW01000014.1"/>
</dbReference>
<dbReference type="InterPro" id="IPR018168">
    <property type="entry name" value="Ubi_Hdrlase_CS"/>
</dbReference>
<keyword evidence="4" id="KW-0285">Flavoprotein</keyword>
<dbReference type="EMBL" id="BGOW01000014">
    <property type="protein sequence ID" value="GBL45836.1"/>
    <property type="molecule type" value="Genomic_DNA"/>
</dbReference>
<dbReference type="SUPFAM" id="SSF51905">
    <property type="entry name" value="FAD/NAD(P)-binding domain"/>
    <property type="match status" value="1"/>
</dbReference>
<evidence type="ECO:0000313" key="10">
    <source>
        <dbReference type="Proteomes" id="UP000286806"/>
    </source>
</evidence>
<dbReference type="InterPro" id="IPR010971">
    <property type="entry name" value="UbiH/COQ6"/>
</dbReference>
<dbReference type="InterPro" id="IPR002938">
    <property type="entry name" value="FAD-bd"/>
</dbReference>
<dbReference type="GO" id="GO:0006744">
    <property type="term" value="P:ubiquinone biosynthetic process"/>
    <property type="evidence" value="ECO:0007669"/>
    <property type="project" value="UniProtKB-UniPathway"/>
</dbReference>
<comment type="cofactor">
    <cofactor evidence="1">
        <name>FAD</name>
        <dbReference type="ChEBI" id="CHEBI:57692"/>
    </cofactor>
</comment>
<keyword evidence="5" id="KW-0274">FAD</keyword>
<keyword evidence="6" id="KW-0560">Oxidoreductase</keyword>
<gene>
    <name evidence="9" type="ORF">SFMTTN_1647</name>
</gene>
<evidence type="ECO:0000256" key="1">
    <source>
        <dbReference type="ARBA" id="ARBA00001974"/>
    </source>
</evidence>
<evidence type="ECO:0000256" key="7">
    <source>
        <dbReference type="ARBA" id="ARBA00023033"/>
    </source>
</evidence>
<dbReference type="InterPro" id="IPR036188">
    <property type="entry name" value="FAD/NAD-bd_sf"/>
</dbReference>
<evidence type="ECO:0000256" key="6">
    <source>
        <dbReference type="ARBA" id="ARBA00023002"/>
    </source>
</evidence>
<dbReference type="GO" id="GO:0016705">
    <property type="term" value="F:oxidoreductase activity, acting on paired donors, with incorporation or reduction of molecular oxygen"/>
    <property type="evidence" value="ECO:0007669"/>
    <property type="project" value="InterPro"/>
</dbReference>
<evidence type="ECO:0000256" key="5">
    <source>
        <dbReference type="ARBA" id="ARBA00022827"/>
    </source>
</evidence>
<dbReference type="PROSITE" id="PS01304">
    <property type="entry name" value="UBIH"/>
    <property type="match status" value="1"/>
</dbReference>
<dbReference type="UniPathway" id="UPA00232"/>
<sequence length="382" mass="40970">MREHSDIVIVGGGPVGTTLALLLADGDFSVQLLEARADLTRPAHRRTLALSYGSRLILERLGVWSDLSEVTPITTIHISQRGGLGMAWLRATEEKLPALGYVVDYAELDAALHARLRVSGAAVVSGARVDEVRAASGYAMLKVSRAGDVTPVTARLAVVADGGAGAAQRVSRDYDQNALIAAVTTELPHNGCAYERFTPDGPAALLPQGAGFALVWTASPARVQALRALPDAEFLHALHQHFGDRVGQFLSVAQRASFPLGLRYAAQTTRPHTVLIGNAAQMLHPVAGQGFNLGLRDAWELAARIRTSTRETLGDAGMLAMYRNARRLDTRGGIFFTDLLVRLFSNDNTLLHHGRSVGLAALQALPPVKRFVARRMIFGARG</sequence>
<dbReference type="OrthoDB" id="9769565at2"/>
<dbReference type="GO" id="GO:0004497">
    <property type="term" value="F:monooxygenase activity"/>
    <property type="evidence" value="ECO:0007669"/>
    <property type="project" value="UniProtKB-KW"/>
</dbReference>
<name>A0A401JE41_9PROT</name>
<reference evidence="9 10" key="1">
    <citation type="journal article" date="2019" name="Front. Microbiol.">
        <title>Genomes of Neutrophilic Sulfur-Oxidizing Chemolithoautotrophs Representing 9 Proteobacterial Species From 8 Genera.</title>
        <authorList>
            <person name="Watanabe T."/>
            <person name="Kojima H."/>
            <person name="Umezawa K."/>
            <person name="Hori C."/>
            <person name="Takasuka T.E."/>
            <person name="Kato Y."/>
            <person name="Fukui M."/>
        </authorList>
    </citation>
    <scope>NUCLEOTIDE SEQUENCE [LARGE SCALE GENOMIC DNA]</scope>
    <source>
        <strain evidence="9 10">TTN</strain>
    </source>
</reference>
<organism evidence="9 10">
    <name type="scientific">Sulfuriferula multivorans</name>
    <dbReference type="NCBI Taxonomy" id="1559896"/>
    <lineage>
        <taxon>Bacteria</taxon>
        <taxon>Pseudomonadati</taxon>
        <taxon>Pseudomonadota</taxon>
        <taxon>Betaproteobacteria</taxon>
        <taxon>Nitrosomonadales</taxon>
        <taxon>Sulfuricellaceae</taxon>
        <taxon>Sulfuriferula</taxon>
    </lineage>
</organism>
<protein>
    <submittedName>
        <fullName evidence="9">2-octaprenyl-6-methoxyphenol hydroxylase</fullName>
    </submittedName>
</protein>
<dbReference type="PRINTS" id="PR00420">
    <property type="entry name" value="RNGMNOXGNASE"/>
</dbReference>
<comment type="caution">
    <text evidence="9">The sequence shown here is derived from an EMBL/GenBank/DDBJ whole genome shotgun (WGS) entry which is preliminary data.</text>
</comment>
<dbReference type="InterPro" id="IPR051205">
    <property type="entry name" value="UbiH/COQ6_monooxygenase"/>
</dbReference>
<dbReference type="NCBIfam" id="TIGR01988">
    <property type="entry name" value="Ubi-OHases"/>
    <property type="match status" value="1"/>
</dbReference>